<proteinExistence type="predicted"/>
<dbReference type="Proteomes" id="UP001187192">
    <property type="component" value="Unassembled WGS sequence"/>
</dbReference>
<name>A0AA87ZNK6_FICCA</name>
<protein>
    <submittedName>
        <fullName evidence="1">Uncharacterized protein</fullName>
    </submittedName>
</protein>
<dbReference type="EMBL" id="BTGU01000006">
    <property type="protein sequence ID" value="GMN36560.1"/>
    <property type="molecule type" value="Genomic_DNA"/>
</dbReference>
<sequence>MELLGDPCPDRATNIMNILSSSSNGKELLNIAVVVIQYEMTIAINGFKCYGYDPHMVISQPSRKQPKKVSLNPTGIRMCRVFPNKTSPNRIARGLSSNLMNSYPWSAQLSNERSIGISTWHSLRASGSEIFNPLGLRTCPITARWSQLSPTGRIWLLPNISTPINTELPSSLRYGHLYLPLVCYYYCLLTTDLGLSRSTCPTTVYNGM</sequence>
<comment type="caution">
    <text evidence="1">The sequence shown here is derived from an EMBL/GenBank/DDBJ whole genome shotgun (WGS) entry which is preliminary data.</text>
</comment>
<evidence type="ECO:0000313" key="2">
    <source>
        <dbReference type="Proteomes" id="UP001187192"/>
    </source>
</evidence>
<reference evidence="1" key="1">
    <citation type="submission" date="2023-07" db="EMBL/GenBank/DDBJ databases">
        <title>draft genome sequence of fig (Ficus carica).</title>
        <authorList>
            <person name="Takahashi T."/>
            <person name="Nishimura K."/>
        </authorList>
    </citation>
    <scope>NUCLEOTIDE SEQUENCE</scope>
</reference>
<gene>
    <name evidence="1" type="ORF">TIFTF001_006120</name>
</gene>
<accession>A0AA87ZNK6</accession>
<evidence type="ECO:0000313" key="1">
    <source>
        <dbReference type="EMBL" id="GMN36560.1"/>
    </source>
</evidence>
<dbReference type="AlphaFoldDB" id="A0AA87ZNK6"/>
<keyword evidence="2" id="KW-1185">Reference proteome</keyword>
<organism evidence="1 2">
    <name type="scientific">Ficus carica</name>
    <name type="common">Common fig</name>
    <dbReference type="NCBI Taxonomy" id="3494"/>
    <lineage>
        <taxon>Eukaryota</taxon>
        <taxon>Viridiplantae</taxon>
        <taxon>Streptophyta</taxon>
        <taxon>Embryophyta</taxon>
        <taxon>Tracheophyta</taxon>
        <taxon>Spermatophyta</taxon>
        <taxon>Magnoliopsida</taxon>
        <taxon>eudicotyledons</taxon>
        <taxon>Gunneridae</taxon>
        <taxon>Pentapetalae</taxon>
        <taxon>rosids</taxon>
        <taxon>fabids</taxon>
        <taxon>Rosales</taxon>
        <taxon>Moraceae</taxon>
        <taxon>Ficeae</taxon>
        <taxon>Ficus</taxon>
    </lineage>
</organism>